<dbReference type="SUPFAM" id="SSF51905">
    <property type="entry name" value="FAD/NAD(P)-binding domain"/>
    <property type="match status" value="1"/>
</dbReference>
<sequence>MPPARHPRRRTYTLVAGGEEIVVDADVIVVGAGAAGLAAARRLGSAGVAVLVLEARWRIGGRVHTDREFTRFPVERGAELLQGAGSPLGQLAKEIGARQTPAMTMRRGRVLDGGRLRGLLPWTLPSAPKLASVMLAVRRSPGKPDESLADLVARRRPGARTLRMAEAIANDACTTASEFSVHEMAAVMGGAEESGGQQRLRDGFDQVIDHLAADCAVELNNPVKAIRRSADGVIVEADRTYTARAVVVTIPLGVLKAGGIEFSPQLPAAKQEAIEQLRMYSATKVILHFDRVWWPESMSYLLADNGVPVLWPPRPTEPVLTAFVTGPRSDALRPPPGPVARVIEVLRPHLRGAELVDSQVVDWGTDPWTRGGYSSAAPGGSHLRAVLAAPCGPIHFAGEATDPISPGTVSGALRSGNRAAEAVLRSLNL</sequence>
<dbReference type="SUPFAM" id="SSF54373">
    <property type="entry name" value="FAD-linked reductases, C-terminal domain"/>
    <property type="match status" value="1"/>
</dbReference>
<dbReference type="InterPro" id="IPR036188">
    <property type="entry name" value="FAD/NAD-bd_sf"/>
</dbReference>
<dbReference type="PANTHER" id="PTHR10742:SF410">
    <property type="entry name" value="LYSINE-SPECIFIC HISTONE DEMETHYLASE 2"/>
    <property type="match status" value="1"/>
</dbReference>
<name>A0A4R4QBA0_9ACTN</name>
<dbReference type="AlphaFoldDB" id="A0A4R4QBA0"/>
<evidence type="ECO:0000313" key="3">
    <source>
        <dbReference type="Proteomes" id="UP000295075"/>
    </source>
</evidence>
<feature type="domain" description="Amine oxidase" evidence="1">
    <location>
        <begin position="35"/>
        <end position="424"/>
    </location>
</feature>
<dbReference type="Gene3D" id="3.50.50.60">
    <property type="entry name" value="FAD/NAD(P)-binding domain"/>
    <property type="match status" value="1"/>
</dbReference>
<evidence type="ECO:0000259" key="1">
    <source>
        <dbReference type="Pfam" id="PF01593"/>
    </source>
</evidence>
<reference evidence="2 3" key="1">
    <citation type="submission" date="2019-03" db="EMBL/GenBank/DDBJ databases">
        <title>Draft genome sequences of novel Actinobacteria.</title>
        <authorList>
            <person name="Sahin N."/>
            <person name="Ay H."/>
            <person name="Saygin H."/>
        </authorList>
    </citation>
    <scope>NUCLEOTIDE SEQUENCE [LARGE SCALE GENOMIC DNA]</scope>
    <source>
        <strain evidence="2 3">JCM 30547</strain>
    </source>
</reference>
<accession>A0A4R4QBA0</accession>
<evidence type="ECO:0000313" key="2">
    <source>
        <dbReference type="EMBL" id="TDC32706.1"/>
    </source>
</evidence>
<dbReference type="Pfam" id="PF01593">
    <property type="entry name" value="Amino_oxidase"/>
    <property type="match status" value="1"/>
</dbReference>
<protein>
    <submittedName>
        <fullName evidence="2">FAD-dependent oxidoreductase</fullName>
    </submittedName>
</protein>
<keyword evidence="3" id="KW-1185">Reference proteome</keyword>
<gene>
    <name evidence="2" type="ORF">E1261_07840</name>
</gene>
<comment type="caution">
    <text evidence="2">The sequence shown here is derived from an EMBL/GenBank/DDBJ whole genome shotgun (WGS) entry which is preliminary data.</text>
</comment>
<organism evidence="2 3">
    <name type="scientific">Kribbella albertanoniae</name>
    <dbReference type="NCBI Taxonomy" id="1266829"/>
    <lineage>
        <taxon>Bacteria</taxon>
        <taxon>Bacillati</taxon>
        <taxon>Actinomycetota</taxon>
        <taxon>Actinomycetes</taxon>
        <taxon>Propionibacteriales</taxon>
        <taxon>Kribbellaceae</taxon>
        <taxon>Kribbella</taxon>
    </lineage>
</organism>
<dbReference type="GO" id="GO:0016491">
    <property type="term" value="F:oxidoreductase activity"/>
    <property type="evidence" value="ECO:0007669"/>
    <property type="project" value="InterPro"/>
</dbReference>
<proteinExistence type="predicted"/>
<dbReference type="InterPro" id="IPR002937">
    <property type="entry name" value="Amino_oxidase"/>
</dbReference>
<dbReference type="EMBL" id="SMKA01000020">
    <property type="protein sequence ID" value="TDC32706.1"/>
    <property type="molecule type" value="Genomic_DNA"/>
</dbReference>
<dbReference type="Proteomes" id="UP000295075">
    <property type="component" value="Unassembled WGS sequence"/>
</dbReference>
<dbReference type="InterPro" id="IPR050281">
    <property type="entry name" value="Flavin_monoamine_oxidase"/>
</dbReference>
<dbReference type="OrthoDB" id="337830at2"/>
<dbReference type="PRINTS" id="PR00420">
    <property type="entry name" value="RNGMNOXGNASE"/>
</dbReference>
<dbReference type="PANTHER" id="PTHR10742">
    <property type="entry name" value="FLAVIN MONOAMINE OXIDASE"/>
    <property type="match status" value="1"/>
</dbReference>